<accession>A0ABT0Z924</accession>
<dbReference type="Proteomes" id="UP001523219">
    <property type="component" value="Unassembled WGS sequence"/>
</dbReference>
<comment type="caution">
    <text evidence="3">The sequence shown here is derived from an EMBL/GenBank/DDBJ whole genome shotgun (WGS) entry which is preliminary data.</text>
</comment>
<feature type="transmembrane region" description="Helical" evidence="2">
    <location>
        <begin position="48"/>
        <end position="64"/>
    </location>
</feature>
<reference evidence="3 4" key="1">
    <citation type="submission" date="2022-05" db="EMBL/GenBank/DDBJ databases">
        <title>Streptomyces sp. nov. RY43-2 isolated from soil of a peat swamp forest.</title>
        <authorList>
            <person name="Kanchanasin P."/>
            <person name="Tanasupawat S."/>
            <person name="Phongsopitanun W."/>
        </authorList>
    </citation>
    <scope>NUCLEOTIDE SEQUENCE [LARGE SCALE GENOMIC DNA]</scope>
    <source>
        <strain evidence="3 4">RY43-2</strain>
    </source>
</reference>
<proteinExistence type="predicted"/>
<sequence>MPVSRTASRQHPVPNAADAVVRWAAFSCGLVPVILVCCGISFPAAISATLGLAAVTGTCRLLLLQSERGAARLRAAERAARYRGRQGGAAARAHGSGRRNERSTPRT</sequence>
<evidence type="ECO:0000313" key="3">
    <source>
        <dbReference type="EMBL" id="MCN9239326.1"/>
    </source>
</evidence>
<dbReference type="EMBL" id="JAMWMR010000001">
    <property type="protein sequence ID" value="MCN9239326.1"/>
    <property type="molecule type" value="Genomic_DNA"/>
</dbReference>
<keyword evidence="2" id="KW-0472">Membrane</keyword>
<gene>
    <name evidence="3" type="ORF">NGF19_00745</name>
</gene>
<keyword evidence="2" id="KW-0812">Transmembrane</keyword>
<name>A0ABT0Z924_9ACTN</name>
<feature type="compositionally biased region" description="Basic and acidic residues" evidence="1">
    <location>
        <begin position="98"/>
        <end position="107"/>
    </location>
</feature>
<evidence type="ECO:0000256" key="2">
    <source>
        <dbReference type="SAM" id="Phobius"/>
    </source>
</evidence>
<keyword evidence="4" id="KW-1185">Reference proteome</keyword>
<feature type="transmembrane region" description="Helical" evidence="2">
    <location>
        <begin position="20"/>
        <end position="42"/>
    </location>
</feature>
<evidence type="ECO:0000313" key="4">
    <source>
        <dbReference type="Proteomes" id="UP001523219"/>
    </source>
</evidence>
<organism evidence="3 4">
    <name type="scientific">Streptomyces macrolidinus</name>
    <dbReference type="NCBI Taxonomy" id="2952607"/>
    <lineage>
        <taxon>Bacteria</taxon>
        <taxon>Bacillati</taxon>
        <taxon>Actinomycetota</taxon>
        <taxon>Actinomycetes</taxon>
        <taxon>Kitasatosporales</taxon>
        <taxon>Streptomycetaceae</taxon>
        <taxon>Streptomyces</taxon>
    </lineage>
</organism>
<evidence type="ECO:0000256" key="1">
    <source>
        <dbReference type="SAM" id="MobiDB-lite"/>
    </source>
</evidence>
<feature type="region of interest" description="Disordered" evidence="1">
    <location>
        <begin position="83"/>
        <end position="107"/>
    </location>
</feature>
<dbReference type="RefSeq" id="WP_252421398.1">
    <property type="nucleotide sequence ID" value="NZ_JAMWMR010000001.1"/>
</dbReference>
<keyword evidence="2" id="KW-1133">Transmembrane helix</keyword>
<protein>
    <submittedName>
        <fullName evidence="3">Uncharacterized protein</fullName>
    </submittedName>
</protein>